<dbReference type="EMBL" id="JAELXN010000227">
    <property type="protein sequence ID" value="MBJ6599042.1"/>
    <property type="molecule type" value="Genomic_DNA"/>
</dbReference>
<comment type="subcellular location">
    <subcellularLocation>
        <location evidence="2">Cell inner membrane</location>
        <topology evidence="2">Multi-pass membrane protein</topology>
    </subcellularLocation>
</comment>
<dbReference type="SMART" id="SM00304">
    <property type="entry name" value="HAMP"/>
    <property type="match status" value="1"/>
</dbReference>
<dbReference type="InterPro" id="IPR036097">
    <property type="entry name" value="HisK_dim/P_sf"/>
</dbReference>
<proteinExistence type="predicted"/>
<dbReference type="CDD" id="cd00075">
    <property type="entry name" value="HATPase"/>
    <property type="match status" value="1"/>
</dbReference>
<dbReference type="PANTHER" id="PTHR45453">
    <property type="entry name" value="PHOSPHATE REGULON SENSOR PROTEIN PHOR"/>
    <property type="match status" value="1"/>
</dbReference>
<keyword evidence="5" id="KW-0808">Transferase</keyword>
<evidence type="ECO:0000256" key="1">
    <source>
        <dbReference type="ARBA" id="ARBA00000085"/>
    </source>
</evidence>
<evidence type="ECO:0000256" key="4">
    <source>
        <dbReference type="ARBA" id="ARBA00022553"/>
    </source>
</evidence>
<dbReference type="InterPro" id="IPR004358">
    <property type="entry name" value="Sig_transdc_His_kin-like_C"/>
</dbReference>
<gene>
    <name evidence="10" type="ORF">JGT27_25595</name>
</gene>
<evidence type="ECO:0000256" key="7">
    <source>
        <dbReference type="ARBA" id="ARBA00023012"/>
    </source>
</evidence>
<comment type="caution">
    <text evidence="10">The sequence shown here is derived from an EMBL/GenBank/DDBJ whole genome shotgun (WGS) entry which is preliminary data.</text>
</comment>
<dbReference type="GO" id="GO:0004721">
    <property type="term" value="F:phosphoprotein phosphatase activity"/>
    <property type="evidence" value="ECO:0007669"/>
    <property type="project" value="TreeGrafter"/>
</dbReference>
<dbReference type="Proteomes" id="UP000641429">
    <property type="component" value="Unassembled WGS sequence"/>
</dbReference>
<dbReference type="SMART" id="SM00388">
    <property type="entry name" value="HisKA"/>
    <property type="match status" value="1"/>
</dbReference>
<dbReference type="SUPFAM" id="SSF47384">
    <property type="entry name" value="Homodimeric domain of signal transducing histidine kinase"/>
    <property type="match status" value="1"/>
</dbReference>
<evidence type="ECO:0000256" key="6">
    <source>
        <dbReference type="ARBA" id="ARBA00022777"/>
    </source>
</evidence>
<keyword evidence="7" id="KW-0902">Two-component regulatory system</keyword>
<dbReference type="CDD" id="cd00082">
    <property type="entry name" value="HisKA"/>
    <property type="match status" value="1"/>
</dbReference>
<feature type="domain" description="HAMP" evidence="9">
    <location>
        <begin position="5"/>
        <end position="59"/>
    </location>
</feature>
<dbReference type="EC" id="2.7.13.3" evidence="3"/>
<dbReference type="InterPro" id="IPR036890">
    <property type="entry name" value="HATPase_C_sf"/>
</dbReference>
<sequence>LIFTKRLSPPLSSIASAARAIAEGNLIARAQAGDYKLLELDNLVRDFNLMAEKLEIMSKNMQIWNATVAHELRTPVTILRGNLQAVLDGVITSDTEHTSLLLKQTDNLASIIDDLRIVSLADTGQFKLYREHIAIDEMLSDIYKYMEPEFKHHNKILNLVAEQSIGYVDALRLKQAIMALLHNALQYSVEGIVSFGCRVIDEELIITVEDEGPGIPEDYRKKIFEPFYRINEFQFVARSSSGLGLSVVKAIADAHGGKVRCSENSMGGTAFSIVLSMNYN</sequence>
<dbReference type="Gene3D" id="3.30.565.10">
    <property type="entry name" value="Histidine kinase-like ATPase, C-terminal domain"/>
    <property type="match status" value="1"/>
</dbReference>
<dbReference type="SMART" id="SM00387">
    <property type="entry name" value="HATPase_c"/>
    <property type="match status" value="1"/>
</dbReference>
<keyword evidence="4" id="KW-0597">Phosphoprotein</keyword>
<dbReference type="RefSeq" id="WP_199029983.1">
    <property type="nucleotide sequence ID" value="NZ_JAELXN010000227.1"/>
</dbReference>
<dbReference type="InterPro" id="IPR003660">
    <property type="entry name" value="HAMP_dom"/>
</dbReference>
<evidence type="ECO:0000256" key="2">
    <source>
        <dbReference type="ARBA" id="ARBA00004429"/>
    </source>
</evidence>
<dbReference type="PRINTS" id="PR00344">
    <property type="entry name" value="BCTRLSENSOR"/>
</dbReference>
<name>A0A8I1G8H6_ENTAS</name>
<evidence type="ECO:0000256" key="5">
    <source>
        <dbReference type="ARBA" id="ARBA00022679"/>
    </source>
</evidence>
<evidence type="ECO:0000256" key="3">
    <source>
        <dbReference type="ARBA" id="ARBA00012438"/>
    </source>
</evidence>
<protein>
    <recommendedName>
        <fullName evidence="3">histidine kinase</fullName>
        <ecNumber evidence="3">2.7.13.3</ecNumber>
    </recommendedName>
</protein>
<comment type="catalytic activity">
    <reaction evidence="1">
        <text>ATP + protein L-histidine = ADP + protein N-phospho-L-histidine.</text>
        <dbReference type="EC" id="2.7.13.3"/>
    </reaction>
</comment>
<feature type="domain" description="Histidine kinase" evidence="8">
    <location>
        <begin position="67"/>
        <end position="279"/>
    </location>
</feature>
<dbReference type="InterPro" id="IPR050351">
    <property type="entry name" value="BphY/WalK/GraS-like"/>
</dbReference>
<dbReference type="Pfam" id="PF00512">
    <property type="entry name" value="HisKA"/>
    <property type="match status" value="1"/>
</dbReference>
<accession>A0A8I1G8H6</accession>
<dbReference type="InterPro" id="IPR003594">
    <property type="entry name" value="HATPase_dom"/>
</dbReference>
<dbReference type="GO" id="GO:0005886">
    <property type="term" value="C:plasma membrane"/>
    <property type="evidence" value="ECO:0007669"/>
    <property type="project" value="UniProtKB-SubCell"/>
</dbReference>
<evidence type="ECO:0000313" key="10">
    <source>
        <dbReference type="EMBL" id="MBJ6599042.1"/>
    </source>
</evidence>
<feature type="non-terminal residue" evidence="10">
    <location>
        <position position="1"/>
    </location>
</feature>
<dbReference type="SUPFAM" id="SSF55874">
    <property type="entry name" value="ATPase domain of HSP90 chaperone/DNA topoisomerase II/histidine kinase"/>
    <property type="match status" value="1"/>
</dbReference>
<dbReference type="PANTHER" id="PTHR45453:SF1">
    <property type="entry name" value="PHOSPHATE REGULON SENSOR PROTEIN PHOR"/>
    <property type="match status" value="1"/>
</dbReference>
<dbReference type="InterPro" id="IPR003661">
    <property type="entry name" value="HisK_dim/P_dom"/>
</dbReference>
<dbReference type="Gene3D" id="1.10.287.130">
    <property type="match status" value="1"/>
</dbReference>
<dbReference type="AlphaFoldDB" id="A0A8I1G8H6"/>
<dbReference type="Pfam" id="PF02518">
    <property type="entry name" value="HATPase_c"/>
    <property type="match status" value="1"/>
</dbReference>
<dbReference type="PROSITE" id="PS50109">
    <property type="entry name" value="HIS_KIN"/>
    <property type="match status" value="1"/>
</dbReference>
<dbReference type="GO" id="GO:0016036">
    <property type="term" value="P:cellular response to phosphate starvation"/>
    <property type="evidence" value="ECO:0007669"/>
    <property type="project" value="TreeGrafter"/>
</dbReference>
<reference evidence="10" key="1">
    <citation type="submission" date="2020-12" db="EMBL/GenBank/DDBJ databases">
        <title>Molecular epidemiology of VIM- metallo-b-lactamase-producing Enterobacter cloacae complex isolated in France between 2015 and 2018.</title>
        <authorList>
            <person name="Emeraud C."/>
            <person name="Petit C."/>
            <person name="Bonnin R."/>
            <person name="Naas T."/>
            <person name="Dortet L."/>
        </authorList>
    </citation>
    <scope>NUCLEOTIDE SEQUENCE</scope>
    <source>
        <strain evidence="10">170C2</strain>
    </source>
</reference>
<dbReference type="GO" id="GO:0000155">
    <property type="term" value="F:phosphorelay sensor kinase activity"/>
    <property type="evidence" value="ECO:0007669"/>
    <property type="project" value="InterPro"/>
</dbReference>
<evidence type="ECO:0000259" key="8">
    <source>
        <dbReference type="PROSITE" id="PS50109"/>
    </source>
</evidence>
<dbReference type="InterPro" id="IPR005467">
    <property type="entry name" value="His_kinase_dom"/>
</dbReference>
<dbReference type="PROSITE" id="PS50885">
    <property type="entry name" value="HAMP"/>
    <property type="match status" value="1"/>
</dbReference>
<evidence type="ECO:0000313" key="11">
    <source>
        <dbReference type="Proteomes" id="UP000641429"/>
    </source>
</evidence>
<keyword evidence="6 10" id="KW-0418">Kinase</keyword>
<evidence type="ECO:0000259" key="9">
    <source>
        <dbReference type="PROSITE" id="PS50885"/>
    </source>
</evidence>
<organism evidence="10 11">
    <name type="scientific">Enterobacter asburiae</name>
    <dbReference type="NCBI Taxonomy" id="61645"/>
    <lineage>
        <taxon>Bacteria</taxon>
        <taxon>Pseudomonadati</taxon>
        <taxon>Pseudomonadota</taxon>
        <taxon>Gammaproteobacteria</taxon>
        <taxon>Enterobacterales</taxon>
        <taxon>Enterobacteriaceae</taxon>
        <taxon>Enterobacter</taxon>
        <taxon>Enterobacter cloacae complex</taxon>
    </lineage>
</organism>